<dbReference type="InterPro" id="IPR038724">
    <property type="entry name" value="RepA"/>
</dbReference>
<dbReference type="CDD" id="cd01125">
    <property type="entry name" value="RepA_RSF1010_like"/>
    <property type="match status" value="1"/>
</dbReference>
<comment type="caution">
    <text evidence="1">The sequence shown here is derived from an EMBL/GenBank/DDBJ whole genome shotgun (WGS) entry which is preliminary data.</text>
</comment>
<keyword evidence="1" id="KW-0378">Hydrolase</keyword>
<evidence type="ECO:0000313" key="1">
    <source>
        <dbReference type="EMBL" id="MFC0384353.1"/>
    </source>
</evidence>
<evidence type="ECO:0000313" key="2">
    <source>
        <dbReference type="Proteomes" id="UP001589789"/>
    </source>
</evidence>
<sequence>MSADPLDAYAALRARAAQASGLHVVHDASPLTIKPASLRRGAAIPPREWLYGYQLVRRYITVLVAPGGVGKTSYSVVVALSVAGGKGLMGDWVHAQANTLCCGLEDPEDEFDRRVAAAMDHYNLDDEHLAGRLFIISGRERRLVIAALDADGMSIAYPDKDALVRLIRENNIGFLVVDPFVNSHELEENSNPHINAAARAWAEVADATGCAILLVHHTRKGAIAGDADGARGASALIGAARAAMTLTSMSPEEAESFDIREDARRLYVRLDDAKSNLAPPAGKARWFHLASVALGNETPAYPKGDNVQVIEAWEPPDVWKELSVADLNAILDRIAAGNGQGQRFSGSRRGRSNTRWAGNVVMEMFDVEEGQAGKVINAWLKSGLLVEGEYSDPVTRKKAQGVTVDHSKRPG</sequence>
<dbReference type="RefSeq" id="WP_377048401.1">
    <property type="nucleotide sequence ID" value="NZ_JBHLVZ010000002.1"/>
</dbReference>
<dbReference type="Pfam" id="PF13481">
    <property type="entry name" value="AAA_25"/>
    <property type="match status" value="1"/>
</dbReference>
<organism evidence="1 2">
    <name type="scientific">Muricoccus vinaceus</name>
    <dbReference type="NCBI Taxonomy" id="424704"/>
    <lineage>
        <taxon>Bacteria</taxon>
        <taxon>Pseudomonadati</taxon>
        <taxon>Pseudomonadota</taxon>
        <taxon>Alphaproteobacteria</taxon>
        <taxon>Acetobacterales</taxon>
        <taxon>Roseomonadaceae</taxon>
        <taxon>Muricoccus</taxon>
    </lineage>
</organism>
<keyword evidence="1" id="KW-0547">Nucleotide-binding</keyword>
<accession>A0ABV6IL63</accession>
<protein>
    <submittedName>
        <fullName evidence="1">Helicase RepA family protein</fullName>
    </submittedName>
</protein>
<keyword evidence="1" id="KW-0347">Helicase</keyword>
<dbReference type="GO" id="GO:0004386">
    <property type="term" value="F:helicase activity"/>
    <property type="evidence" value="ECO:0007669"/>
    <property type="project" value="UniProtKB-KW"/>
</dbReference>
<keyword evidence="1" id="KW-0067">ATP-binding</keyword>
<name>A0ABV6IL63_9PROT</name>
<proteinExistence type="predicted"/>
<dbReference type="InterPro" id="IPR027417">
    <property type="entry name" value="P-loop_NTPase"/>
</dbReference>
<dbReference type="EMBL" id="JBHLVZ010000002">
    <property type="protein sequence ID" value="MFC0384353.1"/>
    <property type="molecule type" value="Genomic_DNA"/>
</dbReference>
<keyword evidence="2" id="KW-1185">Reference proteome</keyword>
<dbReference type="SUPFAM" id="SSF52540">
    <property type="entry name" value="P-loop containing nucleoside triphosphate hydrolases"/>
    <property type="match status" value="1"/>
</dbReference>
<gene>
    <name evidence="1" type="ORF">ACFFIC_02165</name>
</gene>
<dbReference type="Proteomes" id="UP001589789">
    <property type="component" value="Unassembled WGS sequence"/>
</dbReference>
<dbReference type="Gene3D" id="3.40.50.300">
    <property type="entry name" value="P-loop containing nucleotide triphosphate hydrolases"/>
    <property type="match status" value="1"/>
</dbReference>
<reference evidence="1 2" key="1">
    <citation type="submission" date="2024-09" db="EMBL/GenBank/DDBJ databases">
        <authorList>
            <person name="Sun Q."/>
            <person name="Mori K."/>
        </authorList>
    </citation>
    <scope>NUCLEOTIDE SEQUENCE [LARGE SCALE GENOMIC DNA]</scope>
    <source>
        <strain evidence="1 2">CCM 7468</strain>
    </source>
</reference>